<dbReference type="AlphaFoldDB" id="A0A285UTH6"/>
<organism evidence="1 2">
    <name type="scientific">Salinicoccus kekensis</name>
    <dbReference type="NCBI Taxonomy" id="714307"/>
    <lineage>
        <taxon>Bacteria</taxon>
        <taxon>Bacillati</taxon>
        <taxon>Bacillota</taxon>
        <taxon>Bacilli</taxon>
        <taxon>Bacillales</taxon>
        <taxon>Staphylococcaceae</taxon>
        <taxon>Salinicoccus</taxon>
    </lineage>
</organism>
<reference evidence="2" key="1">
    <citation type="submission" date="2017-08" db="EMBL/GenBank/DDBJ databases">
        <authorList>
            <person name="Varghese N."/>
            <person name="Submissions S."/>
        </authorList>
    </citation>
    <scope>NUCLEOTIDE SEQUENCE [LARGE SCALE GENOMIC DNA]</scope>
    <source>
        <strain evidence="2">DSM 23173</strain>
    </source>
</reference>
<name>A0A285UTH6_9STAP</name>
<keyword evidence="2" id="KW-1185">Reference proteome</keyword>
<sequence>MAQINIKEFDDQILYQLKLIAKEKDMNFSELVKDVLGKYVEDRLLFNSITKFETAMRNTQISLDANTEAYNQFIDENKRFRGFFIDLLTKEELHLDEDNYDVSE</sequence>
<evidence type="ECO:0000313" key="1">
    <source>
        <dbReference type="EMBL" id="SOC45132.1"/>
    </source>
</evidence>
<dbReference type="OrthoDB" id="2389909at2"/>
<proteinExistence type="predicted"/>
<dbReference type="Proteomes" id="UP000219412">
    <property type="component" value="Unassembled WGS sequence"/>
</dbReference>
<protein>
    <submittedName>
        <fullName evidence="1">Uncharacterized protein</fullName>
    </submittedName>
</protein>
<dbReference type="EMBL" id="OBQF01000008">
    <property type="protein sequence ID" value="SOC45132.1"/>
    <property type="molecule type" value="Genomic_DNA"/>
</dbReference>
<gene>
    <name evidence="1" type="ORF">SAMN05878391_2623</name>
</gene>
<dbReference type="RefSeq" id="WP_097042892.1">
    <property type="nucleotide sequence ID" value="NZ_OBQF01000008.1"/>
</dbReference>
<evidence type="ECO:0000313" key="2">
    <source>
        <dbReference type="Proteomes" id="UP000219412"/>
    </source>
</evidence>
<accession>A0A285UTH6</accession>